<keyword evidence="3 4" id="KW-0472">Membrane</keyword>
<comment type="caution">
    <text evidence="5">The sequence shown here is derived from an EMBL/GenBank/DDBJ whole genome shotgun (WGS) entry which is preliminary data.</text>
</comment>
<reference evidence="5 6" key="1">
    <citation type="submission" date="2015-03" db="EMBL/GenBank/DDBJ databases">
        <title>Draft genome sequence of Elstera litoralis.</title>
        <authorList>
            <person name="Rahalkar M.C."/>
            <person name="Dhakephalkar P.K."/>
            <person name="Pore S.D."/>
            <person name="Arora P."/>
            <person name="Kapse N.G."/>
            <person name="Pandit P.S."/>
        </authorList>
    </citation>
    <scope>NUCLEOTIDE SEQUENCE [LARGE SCALE GENOMIC DNA]</scope>
    <source>
        <strain evidence="5 6">Dia-1</strain>
    </source>
</reference>
<keyword evidence="1 4" id="KW-0812">Transmembrane</keyword>
<dbReference type="Pfam" id="PF07690">
    <property type="entry name" value="MFS_1"/>
    <property type="match status" value="1"/>
</dbReference>
<protein>
    <recommendedName>
        <fullName evidence="7">Major facilitator superfamily (MFS) profile domain-containing protein</fullName>
    </recommendedName>
</protein>
<keyword evidence="6" id="KW-1185">Reference proteome</keyword>
<feature type="transmembrane region" description="Helical" evidence="4">
    <location>
        <begin position="102"/>
        <end position="121"/>
    </location>
</feature>
<sequence length="196" mass="20625">MFFGGTLAGTLIGGTLAAEIFYPATLAAGAALALAGLVPARYLPDAREPRRAAVSLRPLFSNPRFLALVLLAAIPSRLVIGAFLYYLVPLHLHDHGFPANRIGWVLMVYGLVLVLLATPIARQIDRRNRPFTFTLLGLLGSALAMALIPLGGGGFAVAVAAVATLGLAQALGMAPQVTLLFRATEREMAQAGRARL</sequence>
<evidence type="ECO:0000313" key="6">
    <source>
        <dbReference type="Proteomes" id="UP000033774"/>
    </source>
</evidence>
<feature type="transmembrane region" description="Helical" evidence="4">
    <location>
        <begin position="27"/>
        <end position="44"/>
    </location>
</feature>
<dbReference type="SUPFAM" id="SSF103473">
    <property type="entry name" value="MFS general substrate transporter"/>
    <property type="match status" value="1"/>
</dbReference>
<feature type="transmembrane region" description="Helical" evidence="4">
    <location>
        <begin position="65"/>
        <end position="87"/>
    </location>
</feature>
<keyword evidence="2 4" id="KW-1133">Transmembrane helix</keyword>
<feature type="non-terminal residue" evidence="5">
    <location>
        <position position="196"/>
    </location>
</feature>
<dbReference type="Gene3D" id="1.20.1250.20">
    <property type="entry name" value="MFS general substrate transporter like domains"/>
    <property type="match status" value="1"/>
</dbReference>
<evidence type="ECO:0000256" key="2">
    <source>
        <dbReference type="ARBA" id="ARBA00022989"/>
    </source>
</evidence>
<feature type="transmembrane region" description="Helical" evidence="4">
    <location>
        <begin position="157"/>
        <end position="181"/>
    </location>
</feature>
<proteinExistence type="predicted"/>
<dbReference type="GO" id="GO:0022857">
    <property type="term" value="F:transmembrane transporter activity"/>
    <property type="evidence" value="ECO:0007669"/>
    <property type="project" value="InterPro"/>
</dbReference>
<evidence type="ECO:0008006" key="7">
    <source>
        <dbReference type="Google" id="ProtNLM"/>
    </source>
</evidence>
<dbReference type="Proteomes" id="UP000033774">
    <property type="component" value="Unassembled WGS sequence"/>
</dbReference>
<name>A0A0F3IN49_9PROT</name>
<evidence type="ECO:0000256" key="3">
    <source>
        <dbReference type="ARBA" id="ARBA00023136"/>
    </source>
</evidence>
<accession>A0A0F3IN49</accession>
<organism evidence="5 6">
    <name type="scientific">Elstera litoralis</name>
    <dbReference type="NCBI Taxonomy" id="552518"/>
    <lineage>
        <taxon>Bacteria</taxon>
        <taxon>Pseudomonadati</taxon>
        <taxon>Pseudomonadota</taxon>
        <taxon>Alphaproteobacteria</taxon>
        <taxon>Rhodospirillales</taxon>
        <taxon>Rhodospirillaceae</taxon>
        <taxon>Elstera</taxon>
    </lineage>
</organism>
<feature type="transmembrane region" description="Helical" evidence="4">
    <location>
        <begin position="133"/>
        <end position="151"/>
    </location>
</feature>
<dbReference type="AlphaFoldDB" id="A0A0F3IN49"/>
<dbReference type="InterPro" id="IPR036259">
    <property type="entry name" value="MFS_trans_sf"/>
</dbReference>
<evidence type="ECO:0000313" key="5">
    <source>
        <dbReference type="EMBL" id="KJV08160.1"/>
    </source>
</evidence>
<gene>
    <name evidence="5" type="ORF">VZ95_19550</name>
</gene>
<evidence type="ECO:0000256" key="1">
    <source>
        <dbReference type="ARBA" id="ARBA00022692"/>
    </source>
</evidence>
<dbReference type="InterPro" id="IPR011701">
    <property type="entry name" value="MFS"/>
</dbReference>
<evidence type="ECO:0000256" key="4">
    <source>
        <dbReference type="SAM" id="Phobius"/>
    </source>
</evidence>
<dbReference type="EMBL" id="LAJY01000753">
    <property type="protein sequence ID" value="KJV08160.1"/>
    <property type="molecule type" value="Genomic_DNA"/>
</dbReference>